<dbReference type="PRINTS" id="PR00958">
    <property type="entry name" value="HOMSERKINASE"/>
</dbReference>
<dbReference type="EMBL" id="JBBNPS010000011">
    <property type="protein sequence ID" value="MEQ3353651.1"/>
    <property type="molecule type" value="Genomic_DNA"/>
</dbReference>
<keyword evidence="6 13" id="KW-0808">Transferase</keyword>
<evidence type="ECO:0000313" key="16">
    <source>
        <dbReference type="Proteomes" id="UP001481872"/>
    </source>
</evidence>
<dbReference type="InterPro" id="IPR000870">
    <property type="entry name" value="Homoserine_kinase"/>
</dbReference>
<comment type="function">
    <text evidence="12 13">Catalyzes the ATP-dependent phosphorylation of L-homoserine to L-homoserine phosphate.</text>
</comment>
<evidence type="ECO:0000256" key="11">
    <source>
        <dbReference type="ARBA" id="ARBA00049375"/>
    </source>
</evidence>
<feature type="binding site" evidence="13">
    <location>
        <begin position="72"/>
        <end position="82"/>
    </location>
    <ligand>
        <name>ATP</name>
        <dbReference type="ChEBI" id="CHEBI:30616"/>
    </ligand>
</feature>
<keyword evidence="16" id="KW-1185">Reference proteome</keyword>
<dbReference type="Proteomes" id="UP001481872">
    <property type="component" value="Unassembled WGS sequence"/>
</dbReference>
<feature type="domain" description="GHMP kinase N-terminal" evidence="14">
    <location>
        <begin position="44"/>
        <end position="125"/>
    </location>
</feature>
<reference evidence="15 16" key="1">
    <citation type="submission" date="2024-04" db="EMBL/GenBank/DDBJ databases">
        <title>Human intestinal bacterial collection.</title>
        <authorList>
            <person name="Pauvert C."/>
            <person name="Hitch T.C.A."/>
            <person name="Clavel T."/>
        </authorList>
    </citation>
    <scope>NUCLEOTIDE SEQUENCE [LARGE SCALE GENOMIC DNA]</scope>
    <source>
        <strain evidence="15 16">CLA-SR-H026</strain>
    </source>
</reference>
<evidence type="ECO:0000256" key="6">
    <source>
        <dbReference type="ARBA" id="ARBA00022679"/>
    </source>
</evidence>
<evidence type="ECO:0000259" key="14">
    <source>
        <dbReference type="Pfam" id="PF00288"/>
    </source>
</evidence>
<dbReference type="PIRSF" id="PIRSF000676">
    <property type="entry name" value="Homoser_kin"/>
    <property type="match status" value="1"/>
</dbReference>
<dbReference type="InterPro" id="IPR006203">
    <property type="entry name" value="GHMP_knse_ATP-bd_CS"/>
</dbReference>
<comment type="similarity">
    <text evidence="2 13">Belongs to the GHMP kinase family. Homoserine kinase subfamily.</text>
</comment>
<evidence type="ECO:0000256" key="2">
    <source>
        <dbReference type="ARBA" id="ARBA00007370"/>
    </source>
</evidence>
<keyword evidence="5 13" id="KW-0028">Amino-acid biosynthesis</keyword>
<dbReference type="InterPro" id="IPR006204">
    <property type="entry name" value="GHMP_kinase_N_dom"/>
</dbReference>
<comment type="caution">
    <text evidence="15">The sequence shown here is derived from an EMBL/GenBank/DDBJ whole genome shotgun (WGS) entry which is preliminary data.</text>
</comment>
<keyword evidence="9 13" id="KW-0418">Kinase</keyword>
<evidence type="ECO:0000256" key="5">
    <source>
        <dbReference type="ARBA" id="ARBA00022605"/>
    </source>
</evidence>
<sequence length="287" mass="30791">MIKLRVPATTANMGPGFDVIGLALDLYNTFTFALDGGDCDKESMIYEAAKVVFDKAGASMEKFSYRVDADIPIARGLGSSATCIVGGMVGANELLGAPFTQDEILKMASDFEGHPDNVAPALLGGCVISLPAGDGVVYRKINNIDNFATIAAFPDFDLSTAKARAALPKSLSYADTVSNIGHMGFLIHGLETADTEALFFGLEDKIHEPYRSKLIAGYDVMKTLEEVHKGRVLISGAGPTLLFVTEKSADLEAIKRDWEKISEPLDAAWDIRILHITTTGVEILENA</sequence>
<organism evidence="15 16">
    <name type="scientific">Aedoeadaptatus acetigenes</name>
    <dbReference type="NCBI Taxonomy" id="2981723"/>
    <lineage>
        <taxon>Bacteria</taxon>
        <taxon>Bacillati</taxon>
        <taxon>Bacillota</taxon>
        <taxon>Tissierellia</taxon>
        <taxon>Tissierellales</taxon>
        <taxon>Peptoniphilaceae</taxon>
        <taxon>Aedoeadaptatus</taxon>
    </lineage>
</organism>
<dbReference type="GO" id="GO:0004413">
    <property type="term" value="F:homoserine kinase activity"/>
    <property type="evidence" value="ECO:0007669"/>
    <property type="project" value="UniProtKB-EC"/>
</dbReference>
<dbReference type="Pfam" id="PF00288">
    <property type="entry name" value="GHMP_kinases_N"/>
    <property type="match status" value="1"/>
</dbReference>
<dbReference type="Gene3D" id="3.30.70.890">
    <property type="entry name" value="GHMP kinase, C-terminal domain"/>
    <property type="match status" value="1"/>
</dbReference>
<dbReference type="EC" id="2.7.1.39" evidence="3 13"/>
<evidence type="ECO:0000256" key="4">
    <source>
        <dbReference type="ARBA" id="ARBA00017858"/>
    </source>
</evidence>
<dbReference type="SUPFAM" id="SSF55060">
    <property type="entry name" value="GHMP Kinase, C-terminal domain"/>
    <property type="match status" value="1"/>
</dbReference>
<dbReference type="PANTHER" id="PTHR20861">
    <property type="entry name" value="HOMOSERINE/4-DIPHOSPHOCYTIDYL-2-C-METHYL-D-ERYTHRITOL KINASE"/>
    <property type="match status" value="1"/>
</dbReference>
<dbReference type="SUPFAM" id="SSF54211">
    <property type="entry name" value="Ribosomal protein S5 domain 2-like"/>
    <property type="match status" value="1"/>
</dbReference>
<dbReference type="RefSeq" id="WP_349053918.1">
    <property type="nucleotide sequence ID" value="NZ_JBBNPS010000011.1"/>
</dbReference>
<evidence type="ECO:0000256" key="8">
    <source>
        <dbReference type="ARBA" id="ARBA00022741"/>
    </source>
</evidence>
<comment type="catalytic activity">
    <reaction evidence="11 13">
        <text>L-homoserine + ATP = O-phospho-L-homoserine + ADP + H(+)</text>
        <dbReference type="Rhea" id="RHEA:13985"/>
        <dbReference type="ChEBI" id="CHEBI:15378"/>
        <dbReference type="ChEBI" id="CHEBI:30616"/>
        <dbReference type="ChEBI" id="CHEBI:57476"/>
        <dbReference type="ChEBI" id="CHEBI:57590"/>
        <dbReference type="ChEBI" id="CHEBI:456216"/>
        <dbReference type="EC" id="2.7.1.39"/>
    </reaction>
</comment>
<evidence type="ECO:0000256" key="13">
    <source>
        <dbReference type="HAMAP-Rule" id="MF_00384"/>
    </source>
</evidence>
<dbReference type="InterPro" id="IPR014721">
    <property type="entry name" value="Ribsml_uS5_D2-typ_fold_subgr"/>
</dbReference>
<evidence type="ECO:0000256" key="1">
    <source>
        <dbReference type="ARBA" id="ARBA00005015"/>
    </source>
</evidence>
<dbReference type="HAMAP" id="MF_00384">
    <property type="entry name" value="Homoser_kinase"/>
    <property type="match status" value="1"/>
</dbReference>
<comment type="pathway">
    <text evidence="1 13">Amino-acid biosynthesis; L-threonine biosynthesis; L-threonine from L-aspartate: step 4/5.</text>
</comment>
<evidence type="ECO:0000256" key="12">
    <source>
        <dbReference type="ARBA" id="ARBA00049954"/>
    </source>
</evidence>
<dbReference type="PANTHER" id="PTHR20861:SF1">
    <property type="entry name" value="HOMOSERINE KINASE"/>
    <property type="match status" value="1"/>
</dbReference>
<keyword evidence="10 13" id="KW-0067">ATP-binding</keyword>
<dbReference type="InterPro" id="IPR036554">
    <property type="entry name" value="GHMP_kinase_C_sf"/>
</dbReference>
<dbReference type="PROSITE" id="PS00627">
    <property type="entry name" value="GHMP_KINASES_ATP"/>
    <property type="match status" value="1"/>
</dbReference>
<dbReference type="InterPro" id="IPR020568">
    <property type="entry name" value="Ribosomal_Su5_D2-typ_SF"/>
</dbReference>
<keyword evidence="8 13" id="KW-0547">Nucleotide-binding</keyword>
<evidence type="ECO:0000256" key="3">
    <source>
        <dbReference type="ARBA" id="ARBA00012078"/>
    </source>
</evidence>
<name>A0ABV1J861_9FIRM</name>
<evidence type="ECO:0000313" key="15">
    <source>
        <dbReference type="EMBL" id="MEQ3353651.1"/>
    </source>
</evidence>
<evidence type="ECO:0000256" key="10">
    <source>
        <dbReference type="ARBA" id="ARBA00022840"/>
    </source>
</evidence>
<proteinExistence type="inferred from homology"/>
<protein>
    <recommendedName>
        <fullName evidence="4 13">Homoserine kinase</fullName>
        <shortName evidence="13">HK</shortName>
        <shortName evidence="13">HSK</shortName>
        <ecNumber evidence="3 13">2.7.1.39</ecNumber>
    </recommendedName>
</protein>
<dbReference type="NCBIfam" id="TIGR00191">
    <property type="entry name" value="thrB"/>
    <property type="match status" value="1"/>
</dbReference>
<keyword evidence="7 13" id="KW-0791">Threonine biosynthesis</keyword>
<gene>
    <name evidence="13 15" type="primary">thrB</name>
    <name evidence="15" type="ORF">AAA081_04955</name>
</gene>
<evidence type="ECO:0000256" key="7">
    <source>
        <dbReference type="ARBA" id="ARBA00022697"/>
    </source>
</evidence>
<evidence type="ECO:0000256" key="9">
    <source>
        <dbReference type="ARBA" id="ARBA00022777"/>
    </source>
</evidence>
<accession>A0ABV1J861</accession>
<dbReference type="Gene3D" id="3.30.230.10">
    <property type="match status" value="1"/>
</dbReference>
<keyword evidence="13" id="KW-0963">Cytoplasm</keyword>
<comment type="subcellular location">
    <subcellularLocation>
        <location evidence="13">Cytoplasm</location>
    </subcellularLocation>
</comment>